<dbReference type="InterPro" id="IPR012310">
    <property type="entry name" value="DNA_ligase_ATP-dep_cent"/>
</dbReference>
<dbReference type="InterPro" id="IPR012340">
    <property type="entry name" value="NA-bd_OB-fold"/>
</dbReference>
<dbReference type="InterPro" id="IPR050191">
    <property type="entry name" value="ATP-dep_DNA_ligase"/>
</dbReference>
<evidence type="ECO:0000256" key="13">
    <source>
        <dbReference type="ARBA" id="ARBA00034003"/>
    </source>
</evidence>
<dbReference type="AlphaFoldDB" id="A0A840WK92"/>
<organism evidence="15 16">
    <name type="scientific">Rubricella aquisinus</name>
    <dbReference type="NCBI Taxonomy" id="2028108"/>
    <lineage>
        <taxon>Bacteria</taxon>
        <taxon>Pseudomonadati</taxon>
        <taxon>Pseudomonadota</taxon>
        <taxon>Alphaproteobacteria</taxon>
        <taxon>Rhodobacterales</taxon>
        <taxon>Paracoccaceae</taxon>
        <taxon>Rubricella</taxon>
    </lineage>
</organism>
<keyword evidence="5" id="KW-0479">Metal-binding</keyword>
<protein>
    <recommendedName>
        <fullName evidence="1">DNA ligase (ATP)</fullName>
        <ecNumber evidence="1">6.5.1.1</ecNumber>
    </recommendedName>
</protein>
<comment type="catalytic activity">
    <reaction evidence="13">
        <text>ATP + (deoxyribonucleotide)n-3'-hydroxyl + 5'-phospho-(deoxyribonucleotide)m = (deoxyribonucleotide)n+m + AMP + diphosphate.</text>
        <dbReference type="EC" id="6.5.1.1"/>
    </reaction>
</comment>
<dbReference type="PROSITE" id="PS00697">
    <property type="entry name" value="DNA_LIGASE_A1"/>
    <property type="match status" value="1"/>
</dbReference>
<dbReference type="GO" id="GO:0006260">
    <property type="term" value="P:DNA replication"/>
    <property type="evidence" value="ECO:0007669"/>
    <property type="project" value="UniProtKB-KW"/>
</dbReference>
<dbReference type="RefSeq" id="WP_184010131.1">
    <property type="nucleotide sequence ID" value="NZ_JACIJS010000004.1"/>
</dbReference>
<reference evidence="15 16" key="1">
    <citation type="submission" date="2020-08" db="EMBL/GenBank/DDBJ databases">
        <title>Genomic Encyclopedia of Type Strains, Phase IV (KMG-IV): sequencing the most valuable type-strain genomes for metagenomic binning, comparative biology and taxonomic classification.</title>
        <authorList>
            <person name="Goeker M."/>
        </authorList>
    </citation>
    <scope>NUCLEOTIDE SEQUENCE [LARGE SCALE GENOMIC DNA]</scope>
    <source>
        <strain evidence="15 16">DSM 103377</strain>
    </source>
</reference>
<evidence type="ECO:0000256" key="4">
    <source>
        <dbReference type="ARBA" id="ARBA00022705"/>
    </source>
</evidence>
<evidence type="ECO:0000256" key="10">
    <source>
        <dbReference type="ARBA" id="ARBA00023172"/>
    </source>
</evidence>
<keyword evidence="4" id="KW-0235">DNA replication</keyword>
<proteinExistence type="predicted"/>
<evidence type="ECO:0000259" key="14">
    <source>
        <dbReference type="PROSITE" id="PS50160"/>
    </source>
</evidence>
<keyword evidence="2 15" id="KW-0436">Ligase</keyword>
<keyword evidence="7" id="KW-0227">DNA damage</keyword>
<dbReference type="InterPro" id="IPR016059">
    <property type="entry name" value="DNA_ligase_ATP-dep_CS"/>
</dbReference>
<dbReference type="CDD" id="cd07972">
    <property type="entry name" value="OBF_DNA_ligase_Arch_LigB"/>
    <property type="match status" value="1"/>
</dbReference>
<dbReference type="EMBL" id="JACIJS010000004">
    <property type="protein sequence ID" value="MBB5515479.1"/>
    <property type="molecule type" value="Genomic_DNA"/>
</dbReference>
<dbReference type="InterPro" id="IPR012309">
    <property type="entry name" value="DNA_ligase_ATP-dep_C"/>
</dbReference>
<dbReference type="GO" id="GO:0003677">
    <property type="term" value="F:DNA binding"/>
    <property type="evidence" value="ECO:0007669"/>
    <property type="project" value="InterPro"/>
</dbReference>
<keyword evidence="9" id="KW-0460">Magnesium</keyword>
<evidence type="ECO:0000256" key="6">
    <source>
        <dbReference type="ARBA" id="ARBA00022741"/>
    </source>
</evidence>
<dbReference type="Pfam" id="PF04679">
    <property type="entry name" value="DNA_ligase_A_C"/>
    <property type="match status" value="1"/>
</dbReference>
<keyword evidence="11" id="KW-0234">DNA repair</keyword>
<evidence type="ECO:0000256" key="8">
    <source>
        <dbReference type="ARBA" id="ARBA00022840"/>
    </source>
</evidence>
<evidence type="ECO:0000256" key="7">
    <source>
        <dbReference type="ARBA" id="ARBA00022763"/>
    </source>
</evidence>
<name>A0A840WK92_9RHOB</name>
<dbReference type="GO" id="GO:0046872">
    <property type="term" value="F:metal ion binding"/>
    <property type="evidence" value="ECO:0007669"/>
    <property type="project" value="UniProtKB-KW"/>
</dbReference>
<dbReference type="InterPro" id="IPR036599">
    <property type="entry name" value="DNA_ligase_N_sf"/>
</dbReference>
<evidence type="ECO:0000256" key="2">
    <source>
        <dbReference type="ARBA" id="ARBA00022598"/>
    </source>
</evidence>
<dbReference type="Gene3D" id="3.30.470.30">
    <property type="entry name" value="DNA ligase/mRNA capping enzyme"/>
    <property type="match status" value="1"/>
</dbReference>
<dbReference type="GO" id="GO:0006281">
    <property type="term" value="P:DNA repair"/>
    <property type="evidence" value="ECO:0007669"/>
    <property type="project" value="UniProtKB-KW"/>
</dbReference>
<keyword evidence="12" id="KW-0131">Cell cycle</keyword>
<dbReference type="Pfam" id="PF04675">
    <property type="entry name" value="DNA_ligase_A_N"/>
    <property type="match status" value="1"/>
</dbReference>
<keyword evidence="6" id="KW-0547">Nucleotide-binding</keyword>
<dbReference type="PANTHER" id="PTHR45674">
    <property type="entry name" value="DNA LIGASE 1/3 FAMILY MEMBER"/>
    <property type="match status" value="1"/>
</dbReference>
<evidence type="ECO:0000256" key="5">
    <source>
        <dbReference type="ARBA" id="ARBA00022723"/>
    </source>
</evidence>
<dbReference type="Pfam" id="PF01068">
    <property type="entry name" value="DNA_ligase_A_M"/>
    <property type="match status" value="1"/>
</dbReference>
<dbReference type="EC" id="6.5.1.1" evidence="1"/>
<dbReference type="NCBIfam" id="TIGR04120">
    <property type="entry name" value="DNA_lig_bact"/>
    <property type="match status" value="1"/>
</dbReference>
<dbReference type="GO" id="GO:0005524">
    <property type="term" value="F:ATP binding"/>
    <property type="evidence" value="ECO:0007669"/>
    <property type="project" value="UniProtKB-KW"/>
</dbReference>
<dbReference type="InterPro" id="IPR026333">
    <property type="entry name" value="ATP_dep_DNA_lig_pp_1105_fam"/>
</dbReference>
<dbReference type="GO" id="GO:0003910">
    <property type="term" value="F:DNA ligase (ATP) activity"/>
    <property type="evidence" value="ECO:0007669"/>
    <property type="project" value="UniProtKB-EC"/>
</dbReference>
<keyword evidence="10" id="KW-0233">DNA recombination</keyword>
<dbReference type="CDD" id="cd07897">
    <property type="entry name" value="Adenylation_DNA_ligase_Bac1"/>
    <property type="match status" value="1"/>
</dbReference>
<evidence type="ECO:0000256" key="1">
    <source>
        <dbReference type="ARBA" id="ARBA00012727"/>
    </source>
</evidence>
<gene>
    <name evidence="15" type="ORF">FHS89_001491</name>
</gene>
<keyword evidence="3" id="KW-0132">Cell division</keyword>
<dbReference type="PROSITE" id="PS50160">
    <property type="entry name" value="DNA_LIGASE_A3"/>
    <property type="match status" value="1"/>
</dbReference>
<comment type="caution">
    <text evidence="15">The sequence shown here is derived from an EMBL/GenBank/DDBJ whole genome shotgun (WGS) entry which is preliminary data.</text>
</comment>
<dbReference type="Gene3D" id="2.40.50.140">
    <property type="entry name" value="Nucleic acid-binding proteins"/>
    <property type="match status" value="1"/>
</dbReference>
<dbReference type="SUPFAM" id="SSF56091">
    <property type="entry name" value="DNA ligase/mRNA capping enzyme, catalytic domain"/>
    <property type="match status" value="1"/>
</dbReference>
<evidence type="ECO:0000313" key="16">
    <source>
        <dbReference type="Proteomes" id="UP000553766"/>
    </source>
</evidence>
<dbReference type="GO" id="GO:0006310">
    <property type="term" value="P:DNA recombination"/>
    <property type="evidence" value="ECO:0007669"/>
    <property type="project" value="UniProtKB-KW"/>
</dbReference>
<dbReference type="Proteomes" id="UP000553766">
    <property type="component" value="Unassembled WGS sequence"/>
</dbReference>
<dbReference type="NCBIfam" id="NF006701">
    <property type="entry name" value="PRK09247.1"/>
    <property type="match status" value="1"/>
</dbReference>
<dbReference type="InterPro" id="IPR012308">
    <property type="entry name" value="DNA_ligase_ATP-dep_N"/>
</dbReference>
<dbReference type="PANTHER" id="PTHR45674:SF13">
    <property type="entry name" value="DNA LIGASE-RELATED"/>
    <property type="match status" value="1"/>
</dbReference>
<dbReference type="SUPFAM" id="SSF50249">
    <property type="entry name" value="Nucleic acid-binding proteins"/>
    <property type="match status" value="1"/>
</dbReference>
<keyword evidence="16" id="KW-1185">Reference proteome</keyword>
<evidence type="ECO:0000313" key="15">
    <source>
        <dbReference type="EMBL" id="MBB5515479.1"/>
    </source>
</evidence>
<evidence type="ECO:0000256" key="3">
    <source>
        <dbReference type="ARBA" id="ARBA00022618"/>
    </source>
</evidence>
<evidence type="ECO:0000256" key="9">
    <source>
        <dbReference type="ARBA" id="ARBA00022842"/>
    </source>
</evidence>
<dbReference type="GO" id="GO:0051301">
    <property type="term" value="P:cell division"/>
    <property type="evidence" value="ECO:0007669"/>
    <property type="project" value="UniProtKB-KW"/>
</dbReference>
<keyword evidence="8" id="KW-0067">ATP-binding</keyword>
<feature type="domain" description="ATP-dependent DNA ligase family profile" evidence="14">
    <location>
        <begin position="306"/>
        <end position="425"/>
    </location>
</feature>
<sequence length="521" mass="57974">MTPFAHLLETLAFTPGRNAKLAHLQHFFAQTPDPDRGWALAALAGTLDLPHVTSSVIRALVEERVDPVLFRLSYDYVGDLAETVALLWPGKGNGTPPTLDEVVGSLRMAGRTDRAAVLAQLLERLDGSGRYALIKLCTGGMRVGVSTRLVQTALAGPDHPLEDITEMWFGLEPPYLPLFAWLDGGARPDLDLSLAFRPVMLATPLDEARLADMVPAQFVAEWKWDGIRVQAVATPEGRRLYTRTGEDISAAFPDVIDRMDWHACLDGELLVRAGADVAPFADLQKRLNRKRVTAKMMAERPAMIRVYDILEEDGEDLRPLPLETRQARLAAWVGRVRPGGVDLSAPIAFDDWAELSALRAGARDDALEGLMLKRRDAPYVAGRPVGPWFKWKRDPLEADCVLMYAQRGHGKRSSYYSDYTFGAWVDGPEGRRLLPVGKAYSGFTDEELVRLDKWVRANFTERFGPVRGVRPGLVLEVVFDAVQASPRHKSGLAMRFPRIRRIRWDKPIEEAATVADIRALI</sequence>
<evidence type="ECO:0000256" key="11">
    <source>
        <dbReference type="ARBA" id="ARBA00023204"/>
    </source>
</evidence>
<evidence type="ECO:0000256" key="12">
    <source>
        <dbReference type="ARBA" id="ARBA00023306"/>
    </source>
</evidence>
<dbReference type="Gene3D" id="1.10.3260.10">
    <property type="entry name" value="DNA ligase, ATP-dependent, N-terminal domain"/>
    <property type="match status" value="1"/>
</dbReference>
<accession>A0A840WK92</accession>